<organism evidence="3 4">
    <name type="scientific">Candidatus Mediterraneibacter faecavium</name>
    <dbReference type="NCBI Taxonomy" id="2838668"/>
    <lineage>
        <taxon>Bacteria</taxon>
        <taxon>Bacillati</taxon>
        <taxon>Bacillota</taxon>
        <taxon>Clostridia</taxon>
        <taxon>Lachnospirales</taxon>
        <taxon>Lachnospiraceae</taxon>
        <taxon>Mediterraneibacter</taxon>
    </lineage>
</organism>
<evidence type="ECO:0000313" key="4">
    <source>
        <dbReference type="Proteomes" id="UP000823902"/>
    </source>
</evidence>
<evidence type="ECO:0000259" key="2">
    <source>
        <dbReference type="Pfam" id="PF19623"/>
    </source>
</evidence>
<reference evidence="3" key="1">
    <citation type="journal article" date="2021" name="PeerJ">
        <title>Extensive microbial diversity within the chicken gut microbiome revealed by metagenomics and culture.</title>
        <authorList>
            <person name="Gilroy R."/>
            <person name="Ravi A."/>
            <person name="Getino M."/>
            <person name="Pursley I."/>
            <person name="Horton D.L."/>
            <person name="Alikhan N.F."/>
            <person name="Baker D."/>
            <person name="Gharbi K."/>
            <person name="Hall N."/>
            <person name="Watson M."/>
            <person name="Adriaenssens E.M."/>
            <person name="Foster-Nyarko E."/>
            <person name="Jarju S."/>
            <person name="Secka A."/>
            <person name="Antonio M."/>
            <person name="Oren A."/>
            <person name="Chaudhuri R.R."/>
            <person name="La Ragione R."/>
            <person name="Hildebrand F."/>
            <person name="Pallen M.J."/>
        </authorList>
    </citation>
    <scope>NUCLEOTIDE SEQUENCE</scope>
    <source>
        <strain evidence="3">CHK196-7946</strain>
    </source>
</reference>
<evidence type="ECO:0000256" key="1">
    <source>
        <dbReference type="SAM" id="MobiDB-lite"/>
    </source>
</evidence>
<proteinExistence type="predicted"/>
<dbReference type="Proteomes" id="UP000823902">
    <property type="component" value="Unassembled WGS sequence"/>
</dbReference>
<evidence type="ECO:0000313" key="3">
    <source>
        <dbReference type="EMBL" id="HJC74739.1"/>
    </source>
</evidence>
<gene>
    <name evidence="3" type="ORF">H9697_07310</name>
</gene>
<reference evidence="3" key="2">
    <citation type="submission" date="2021-04" db="EMBL/GenBank/DDBJ databases">
        <authorList>
            <person name="Gilroy R."/>
        </authorList>
    </citation>
    <scope>NUCLEOTIDE SEQUENCE</scope>
    <source>
        <strain evidence="3">CHK196-7946</strain>
    </source>
</reference>
<name>A0A9D2TLS1_9FIRM</name>
<dbReference type="InterPro" id="IPR046131">
    <property type="entry name" value="DUF6128"/>
</dbReference>
<feature type="compositionally biased region" description="Pro residues" evidence="1">
    <location>
        <begin position="151"/>
        <end position="165"/>
    </location>
</feature>
<accession>A0A9D2TLS1</accession>
<feature type="domain" description="DUF6128" evidence="2">
    <location>
        <begin position="245"/>
        <end position="312"/>
    </location>
</feature>
<protein>
    <recommendedName>
        <fullName evidence="2">DUF6128 domain-containing protein</fullName>
    </recommendedName>
</protein>
<feature type="region of interest" description="Disordered" evidence="1">
    <location>
        <begin position="132"/>
        <end position="238"/>
    </location>
</feature>
<dbReference type="EMBL" id="DWVY01000038">
    <property type="protein sequence ID" value="HJC74739.1"/>
    <property type="molecule type" value="Genomic_DNA"/>
</dbReference>
<sequence>MNPGTFYLYEYENYKRRRNVGFIKVSRYYQSCILQIHVRNIPVRNGSTLKLSAFCREQEKLIISQIADLTSCGRNISIRLSVSETHFPERRPLQQIDGFLLQDPDKDAPPLFWMASSFFFDIRPDMMCTDETKAETTAEPETVPEPDTSPEPETVPAPDTSPEPEPVSEADATPESETVSESDSSPEPETVPESDSSHELETAPIPHIAVPDVVPGSECPSESERPSGAERALQSAESKALPLVKKISREDLTLLPRKFWPLANNSFLLHGYHNYDHLALIEEDGRRWLGVPGIYDTREARAADLFGFPRFTRAYVSVLELTDEERNDTADFGHWCRCVGTI</sequence>
<dbReference type="Pfam" id="PF19623">
    <property type="entry name" value="DUF6128"/>
    <property type="match status" value="1"/>
</dbReference>
<dbReference type="AlphaFoldDB" id="A0A9D2TLS1"/>
<feature type="compositionally biased region" description="Acidic residues" evidence="1">
    <location>
        <begin position="166"/>
        <end position="192"/>
    </location>
</feature>
<comment type="caution">
    <text evidence="3">The sequence shown here is derived from an EMBL/GenBank/DDBJ whole genome shotgun (WGS) entry which is preliminary data.</text>
</comment>